<dbReference type="InterPro" id="IPR052136">
    <property type="entry name" value="Adipolin/Erythroferrone-rel"/>
</dbReference>
<dbReference type="PANTHER" id="PTHR24019">
    <property type="entry name" value="ADIPOLIN"/>
    <property type="match status" value="1"/>
</dbReference>
<keyword evidence="2" id="KW-0964">Secreted</keyword>
<reference evidence="4" key="1">
    <citation type="submission" date="2023-03" db="EMBL/GenBank/DDBJ databases">
        <authorList>
            <person name="Steffen K."/>
            <person name="Cardenas P."/>
        </authorList>
    </citation>
    <scope>NUCLEOTIDE SEQUENCE</scope>
</reference>
<evidence type="ECO:0000256" key="1">
    <source>
        <dbReference type="ARBA" id="ARBA00004613"/>
    </source>
</evidence>
<dbReference type="GO" id="GO:0005615">
    <property type="term" value="C:extracellular space"/>
    <property type="evidence" value="ECO:0007669"/>
    <property type="project" value="TreeGrafter"/>
</dbReference>
<sequence length="1384" mass="150789">MGREICILLAFEDIVRIQAHRSLSHVETPVSTYISLETGAILDMNNVSSVNISEEEGKPVNQFTSDETEPALDQFSVDLNTGVLTLTFTETVDTASVGAATLVLRGSTTAEPIQFDNELNATSSNTEFTDWYIIDINFSFHQLNEIKLAAAMADFYTQNTSSYISFPTTPVPEDTVGNVIDFIGLFLGQQVSNYTADTTQPILIDFTFDASGPQGVIVMNFSEPVLADSLMPIFIEFHNSPHNETSTEIVRLTGQTPDTNTNGLSLQLTLAHDDFNRLKTLTNIATSYNDTYLFLLPGAVTDVFRNEVSQEGGRTIPASDIQFDSTHPELESFIFDLNTGTINLTFTESVNASTLNVSGITIQSDENNSEYWYTLNGGYGSDLNEPEIVLNLTIYDLNAIKAIRGLGTSTSDTFIAVTSDAVLDMVGFNLTAIPENDALQVAYVVPDMTPPTLESFRLNLTTNELLLTFDETISVNDTDVTQFTLQSSSDSSFVSLTTHSNVSDTDSTEVVITLGTFDLDRIKLDTTLAVSTDTTQLVLGEGAVQDMAGQPNEEQIENSTDTFPDLVSPTLLTFMFDLDAGRVILNFDEAVNTSSVNIDGLSFMNAVNGSVIFTLSDITVVSPNGQRVELVLEAEDLNYIKQNTSLLTAMRDSYLALSDMFIVDMNGNRLVPVTNRMADQFFLDETRPELISFDLDMTLGHLILMFNETVNASSFDPTGITLQSVSNSEMPQTQYQLTAGTLLYDIDDTELILVVDTDDLNEIKTRNIARDNDTTWMALNSTTVQDMSGTPVRPLINGVNTKNVANYTADQKSPQLVNFTLDLTREMLILTFDETVDAYSLNVTHIVLQNTSTEPLMSHHTLTEGSRPLLENLPVIAVNLSLTDLNELKRLLDLGTAPENTFISFSSETISDQAGNPVIARPENDALSAAFVIGDTIRPSFQDFDFDLDRGVLTLSFSETVSSGSVVFEAFTLHSGPSGNEESYELTGGAVISADGPVIQLQLSDYDLNEIKHNPDLASGSDNMSDNTYLSLTSSAVNDTDGNPVDDSLLPRGAVNFTSDTTRPELTGFILDLDDGVVTLNFSEAVNGVTLVTTGITLRSTNSSNATYYSLTGGYFQRSEQDFLEVAVTDFDLDNIKALLDLGTTENNTYLDLADASVEDTSGNPVVNVSSEAALEATNVIPDETRPALITFHLDMNSGNLTLSFSETVSPESVQYTAYTLQAQQSLTLNMDNAGLFYTLTNGSVSIITNTELVITLVNSDLNQIKRRPMLATEEENTYMSFTEAAVKDTSGNAISPNASSSAVIAGNYTEDTTPPELLSFNLDLNIGQLILRFSETVNTTTLTVPSLQISDVCPNTDFYTLVNVTANYTLTETSYFNRNGNGL</sequence>
<gene>
    <name evidence="4" type="ORF">GBAR_LOCUS9168</name>
</gene>
<comment type="subcellular location">
    <subcellularLocation>
        <location evidence="1">Secreted</location>
    </subcellularLocation>
</comment>
<comment type="caution">
    <text evidence="4">The sequence shown here is derived from an EMBL/GenBank/DDBJ whole genome shotgun (WGS) entry which is preliminary data.</text>
</comment>
<dbReference type="EMBL" id="CASHTH010001385">
    <property type="protein sequence ID" value="CAI8014680.1"/>
    <property type="molecule type" value="Genomic_DNA"/>
</dbReference>
<name>A0AA35WHN8_GEOBA</name>
<evidence type="ECO:0000256" key="2">
    <source>
        <dbReference type="ARBA" id="ARBA00022525"/>
    </source>
</evidence>
<evidence type="ECO:0000256" key="3">
    <source>
        <dbReference type="ARBA" id="ARBA00022729"/>
    </source>
</evidence>
<evidence type="ECO:0000313" key="4">
    <source>
        <dbReference type="EMBL" id="CAI8014680.1"/>
    </source>
</evidence>
<organism evidence="4 5">
    <name type="scientific">Geodia barretti</name>
    <name type="common">Barrett's horny sponge</name>
    <dbReference type="NCBI Taxonomy" id="519541"/>
    <lineage>
        <taxon>Eukaryota</taxon>
        <taxon>Metazoa</taxon>
        <taxon>Porifera</taxon>
        <taxon>Demospongiae</taxon>
        <taxon>Heteroscleromorpha</taxon>
        <taxon>Tetractinellida</taxon>
        <taxon>Astrophorina</taxon>
        <taxon>Geodiidae</taxon>
        <taxon>Geodia</taxon>
    </lineage>
</organism>
<accession>A0AA35WHN8</accession>
<dbReference type="PANTHER" id="PTHR24019:SF5">
    <property type="entry name" value="ADIPOLIN"/>
    <property type="match status" value="1"/>
</dbReference>
<proteinExistence type="predicted"/>
<evidence type="ECO:0000313" key="5">
    <source>
        <dbReference type="Proteomes" id="UP001174909"/>
    </source>
</evidence>
<dbReference type="GO" id="GO:0005179">
    <property type="term" value="F:hormone activity"/>
    <property type="evidence" value="ECO:0007669"/>
    <property type="project" value="TreeGrafter"/>
</dbReference>
<keyword evidence="3" id="KW-0732">Signal</keyword>
<keyword evidence="5" id="KW-1185">Reference proteome</keyword>
<dbReference type="Proteomes" id="UP001174909">
    <property type="component" value="Unassembled WGS sequence"/>
</dbReference>
<protein>
    <submittedName>
        <fullName evidence="4">Uncharacterized protein</fullName>
    </submittedName>
</protein>